<dbReference type="InterPro" id="IPR000821">
    <property type="entry name" value="Ala_racemase"/>
</dbReference>
<dbReference type="InterPro" id="IPR029066">
    <property type="entry name" value="PLP-binding_barrel"/>
</dbReference>
<dbReference type="PROSITE" id="PS00395">
    <property type="entry name" value="ALANINE_RACEMASE"/>
    <property type="match status" value="1"/>
</dbReference>
<dbReference type="EMBL" id="PISP01000005">
    <property type="protein sequence ID" value="PKD42852.1"/>
    <property type="molecule type" value="Genomic_DNA"/>
</dbReference>
<evidence type="ECO:0000256" key="2">
    <source>
        <dbReference type="ARBA" id="ARBA00022898"/>
    </source>
</evidence>
<reference evidence="8 9" key="1">
    <citation type="submission" date="2017-11" db="EMBL/GenBank/DDBJ databases">
        <title>Rhodohalobacter 15182 sp. nov., isolated from a salt lake.</title>
        <authorList>
            <person name="Han S."/>
        </authorList>
    </citation>
    <scope>NUCLEOTIDE SEQUENCE [LARGE SCALE GENOMIC DNA]</scope>
    <source>
        <strain evidence="8 9">15182</strain>
    </source>
</reference>
<feature type="binding site" evidence="4 6">
    <location>
        <position position="143"/>
    </location>
    <ligand>
        <name>substrate</name>
    </ligand>
</feature>
<dbReference type="Proteomes" id="UP000233398">
    <property type="component" value="Unassembled WGS sequence"/>
</dbReference>
<sequence>MQRSPSESLQPSLIELSRSALEQNFSFLQSRAKNGVRISSVIKGNAYGHGISSFIPLAELCGIDHFSVFSADEAEGVLKFRSNPDTDVMIMGMIRDEELSWAIENGIEVYLFEMERLDRAFEEAGKLGKKARVHLQIETGMHRTGFEKPEWETVFQKINDNPESFDLKGICTHYAGAESVANYFRIQKQNETFREAVEMAKSMFDQMPPVHASSSAAFLTMPKMHYDMVRIGIAQYGFWPSRETYMHHAKANDFEEEQDPLRRVMTWKSEVMSTKWVKAGDFIGYGNVYMAGRDMRIATVPIGYTHGFGRNLTNSGYVLIRGVRANVSGLVNMNMITVDITDIPGVEKGDEVVLIGHQGDDEITVASFGEMTNNLNYEILTRLPASIPRVVVD</sequence>
<evidence type="ECO:0000256" key="3">
    <source>
        <dbReference type="ARBA" id="ARBA00023235"/>
    </source>
</evidence>
<evidence type="ECO:0000256" key="5">
    <source>
        <dbReference type="PIRSR" id="PIRSR600821-50"/>
    </source>
</evidence>
<feature type="active site" description="Proton acceptor; specific for L-alanine" evidence="4">
    <location>
        <position position="285"/>
    </location>
</feature>
<comment type="similarity">
    <text evidence="4">Belongs to the alanine racemase family.</text>
</comment>
<dbReference type="HAMAP" id="MF_01201">
    <property type="entry name" value="Ala_racemase"/>
    <property type="match status" value="1"/>
</dbReference>
<comment type="pathway">
    <text evidence="4">Amino-acid biosynthesis; D-alanine biosynthesis; D-alanine from L-alanine: step 1/1.</text>
</comment>
<proteinExistence type="inferred from homology"/>
<dbReference type="InterPro" id="IPR009006">
    <property type="entry name" value="Ala_racemase/Decarboxylase_C"/>
</dbReference>
<dbReference type="GO" id="GO:0005829">
    <property type="term" value="C:cytosol"/>
    <property type="evidence" value="ECO:0007669"/>
    <property type="project" value="TreeGrafter"/>
</dbReference>
<dbReference type="PANTHER" id="PTHR30511:SF0">
    <property type="entry name" value="ALANINE RACEMASE, CATABOLIC-RELATED"/>
    <property type="match status" value="1"/>
</dbReference>
<evidence type="ECO:0000256" key="6">
    <source>
        <dbReference type="PIRSR" id="PIRSR600821-52"/>
    </source>
</evidence>
<keyword evidence="3 4" id="KW-0413">Isomerase</keyword>
<dbReference type="UniPathway" id="UPA00042">
    <property type="reaction ID" value="UER00497"/>
</dbReference>
<dbReference type="SMART" id="SM01005">
    <property type="entry name" value="Ala_racemase_C"/>
    <property type="match status" value="1"/>
</dbReference>
<keyword evidence="9" id="KW-1185">Reference proteome</keyword>
<dbReference type="Gene3D" id="3.20.20.10">
    <property type="entry name" value="Alanine racemase"/>
    <property type="match status" value="1"/>
</dbReference>
<dbReference type="Pfam" id="PF01168">
    <property type="entry name" value="Ala_racemase_N"/>
    <property type="match status" value="1"/>
</dbReference>
<comment type="cofactor">
    <cofactor evidence="1 4 5">
        <name>pyridoxal 5'-phosphate</name>
        <dbReference type="ChEBI" id="CHEBI:597326"/>
    </cofactor>
</comment>
<dbReference type="AlphaFoldDB" id="A0A2N0VF93"/>
<comment type="catalytic activity">
    <reaction evidence="4">
        <text>L-alanine = D-alanine</text>
        <dbReference type="Rhea" id="RHEA:20249"/>
        <dbReference type="ChEBI" id="CHEBI:57416"/>
        <dbReference type="ChEBI" id="CHEBI:57972"/>
        <dbReference type="EC" id="5.1.1.1"/>
    </reaction>
</comment>
<dbReference type="PANTHER" id="PTHR30511">
    <property type="entry name" value="ALANINE RACEMASE"/>
    <property type="match status" value="1"/>
</dbReference>
<name>A0A2N0VF93_9BACT</name>
<feature type="modified residue" description="N6-(pyridoxal phosphate)lysine" evidence="4 5">
    <location>
        <position position="43"/>
    </location>
</feature>
<comment type="caution">
    <text evidence="8">The sequence shown here is derived from an EMBL/GenBank/DDBJ whole genome shotgun (WGS) entry which is preliminary data.</text>
</comment>
<dbReference type="OrthoDB" id="9801978at2"/>
<dbReference type="InterPro" id="IPR020622">
    <property type="entry name" value="Ala_racemase_pyridoxalP-BS"/>
</dbReference>
<dbReference type="GO" id="GO:0030632">
    <property type="term" value="P:D-alanine biosynthetic process"/>
    <property type="evidence" value="ECO:0007669"/>
    <property type="project" value="UniProtKB-UniRule"/>
</dbReference>
<evidence type="ECO:0000313" key="9">
    <source>
        <dbReference type="Proteomes" id="UP000233398"/>
    </source>
</evidence>
<evidence type="ECO:0000256" key="4">
    <source>
        <dbReference type="HAMAP-Rule" id="MF_01201"/>
    </source>
</evidence>
<accession>A0A2N0VF93</accession>
<dbReference type="NCBIfam" id="TIGR00492">
    <property type="entry name" value="alr"/>
    <property type="match status" value="1"/>
</dbReference>
<feature type="binding site" evidence="4 6">
    <location>
        <position position="333"/>
    </location>
    <ligand>
        <name>substrate</name>
    </ligand>
</feature>
<dbReference type="SUPFAM" id="SSF51419">
    <property type="entry name" value="PLP-binding barrel"/>
    <property type="match status" value="1"/>
</dbReference>
<evidence type="ECO:0000313" key="8">
    <source>
        <dbReference type="EMBL" id="PKD42852.1"/>
    </source>
</evidence>
<dbReference type="Gene3D" id="2.40.37.10">
    <property type="entry name" value="Lyase, Ornithine Decarboxylase, Chain A, domain 1"/>
    <property type="match status" value="1"/>
</dbReference>
<dbReference type="GO" id="GO:0008784">
    <property type="term" value="F:alanine racemase activity"/>
    <property type="evidence" value="ECO:0007669"/>
    <property type="project" value="UniProtKB-UniRule"/>
</dbReference>
<evidence type="ECO:0000259" key="7">
    <source>
        <dbReference type="SMART" id="SM01005"/>
    </source>
</evidence>
<organism evidence="8 9">
    <name type="scientific">Rhodohalobacter barkolensis</name>
    <dbReference type="NCBI Taxonomy" id="2053187"/>
    <lineage>
        <taxon>Bacteria</taxon>
        <taxon>Pseudomonadati</taxon>
        <taxon>Balneolota</taxon>
        <taxon>Balneolia</taxon>
        <taxon>Balneolales</taxon>
        <taxon>Balneolaceae</taxon>
        <taxon>Rhodohalobacter</taxon>
    </lineage>
</organism>
<dbReference type="Pfam" id="PF00842">
    <property type="entry name" value="Ala_racemase_C"/>
    <property type="match status" value="1"/>
</dbReference>
<dbReference type="GO" id="GO:0030170">
    <property type="term" value="F:pyridoxal phosphate binding"/>
    <property type="evidence" value="ECO:0007669"/>
    <property type="project" value="UniProtKB-UniRule"/>
</dbReference>
<dbReference type="PRINTS" id="PR00992">
    <property type="entry name" value="ALARACEMASE"/>
</dbReference>
<feature type="active site" description="Proton acceptor; specific for D-alanine" evidence="4">
    <location>
        <position position="43"/>
    </location>
</feature>
<dbReference type="SUPFAM" id="SSF50621">
    <property type="entry name" value="Alanine racemase C-terminal domain-like"/>
    <property type="match status" value="1"/>
</dbReference>
<feature type="domain" description="Alanine racemase C-terminal" evidence="7">
    <location>
        <begin position="264"/>
        <end position="392"/>
    </location>
</feature>
<comment type="function">
    <text evidence="4">Catalyzes the interconversion of L-alanine and D-alanine. May also act on other amino acids.</text>
</comment>
<protein>
    <recommendedName>
        <fullName evidence="4">Alanine racemase</fullName>
        <ecNumber evidence="4">5.1.1.1</ecNumber>
    </recommendedName>
</protein>
<evidence type="ECO:0000256" key="1">
    <source>
        <dbReference type="ARBA" id="ARBA00001933"/>
    </source>
</evidence>
<dbReference type="CDD" id="cd00430">
    <property type="entry name" value="PLPDE_III_AR"/>
    <property type="match status" value="1"/>
</dbReference>
<dbReference type="InterPro" id="IPR001608">
    <property type="entry name" value="Ala_racemase_N"/>
</dbReference>
<dbReference type="InterPro" id="IPR011079">
    <property type="entry name" value="Ala_racemase_C"/>
</dbReference>
<dbReference type="RefSeq" id="WP_101074103.1">
    <property type="nucleotide sequence ID" value="NZ_PISP01000005.1"/>
</dbReference>
<gene>
    <name evidence="8" type="primary">alr</name>
    <name evidence="8" type="ORF">CWD77_13455</name>
</gene>
<dbReference type="EC" id="5.1.1.1" evidence="4"/>
<keyword evidence="2 4" id="KW-0663">Pyridoxal phosphate</keyword>